<evidence type="ECO:0000313" key="13">
    <source>
        <dbReference type="EMBL" id="KAG5857536.1"/>
    </source>
</evidence>
<evidence type="ECO:0000256" key="11">
    <source>
        <dbReference type="SAM" id="MobiDB-lite"/>
    </source>
</evidence>
<accession>A0A9D3MYQ3</accession>
<evidence type="ECO:0000256" key="9">
    <source>
        <dbReference type="ARBA" id="ARBA00031573"/>
    </source>
</evidence>
<evidence type="ECO:0000259" key="12">
    <source>
        <dbReference type="Pfam" id="PF14988"/>
    </source>
</evidence>
<feature type="compositionally biased region" description="Basic and acidic residues" evidence="11">
    <location>
        <begin position="17"/>
        <end position="36"/>
    </location>
</feature>
<evidence type="ECO:0000256" key="3">
    <source>
        <dbReference type="ARBA" id="ARBA00015392"/>
    </source>
</evidence>
<evidence type="ECO:0000256" key="2">
    <source>
        <dbReference type="ARBA" id="ARBA00007508"/>
    </source>
</evidence>
<name>A0A9D3MYQ3_ANGAN</name>
<evidence type="ECO:0000256" key="4">
    <source>
        <dbReference type="ARBA" id="ARBA00022490"/>
    </source>
</evidence>
<keyword evidence="5 10" id="KW-0175">Coiled coil</keyword>
<comment type="similarity">
    <text evidence="2">Belongs to the BBOF1 family.</text>
</comment>
<dbReference type="AlphaFoldDB" id="A0A9D3MYQ3"/>
<protein>
    <recommendedName>
        <fullName evidence="3">Basal body-orientation factor 1</fullName>
    </recommendedName>
    <alternativeName>
        <fullName evidence="9">Coiled-coil domain-containing protein 176</fullName>
    </alternativeName>
</protein>
<evidence type="ECO:0000256" key="6">
    <source>
        <dbReference type="ARBA" id="ARBA00023069"/>
    </source>
</evidence>
<evidence type="ECO:0000256" key="5">
    <source>
        <dbReference type="ARBA" id="ARBA00023054"/>
    </source>
</evidence>
<keyword evidence="14" id="KW-1185">Reference proteome</keyword>
<dbReference type="InterPro" id="IPR032777">
    <property type="entry name" value="DUF4515"/>
</dbReference>
<keyword evidence="6" id="KW-0969">Cilium</keyword>
<organism evidence="13 14">
    <name type="scientific">Anguilla anguilla</name>
    <name type="common">European freshwater eel</name>
    <name type="synonym">Muraena anguilla</name>
    <dbReference type="NCBI Taxonomy" id="7936"/>
    <lineage>
        <taxon>Eukaryota</taxon>
        <taxon>Metazoa</taxon>
        <taxon>Chordata</taxon>
        <taxon>Craniata</taxon>
        <taxon>Vertebrata</taxon>
        <taxon>Euteleostomi</taxon>
        <taxon>Actinopterygii</taxon>
        <taxon>Neopterygii</taxon>
        <taxon>Teleostei</taxon>
        <taxon>Anguilliformes</taxon>
        <taxon>Anguillidae</taxon>
        <taxon>Anguilla</taxon>
    </lineage>
</organism>
<comment type="subcellular location">
    <subcellularLocation>
        <location evidence="1">Cytoplasm</location>
        <location evidence="1">Cytoskeleton</location>
        <location evidence="1">Cilium basal body</location>
    </subcellularLocation>
</comment>
<keyword evidence="8" id="KW-0966">Cell projection</keyword>
<dbReference type="Pfam" id="PF14988">
    <property type="entry name" value="DUF4515"/>
    <property type="match status" value="1"/>
</dbReference>
<sequence>MPKKKGKKGKKGKGKGKKDGKQEPKNDKESDIDKSKANAALWEAKLEVIERSRTDYRDAARKLARANEDLTNQQYSAEKDTLDIISFLKRKDVEKEEKIAQLEEQLKEQKNKAAEESEQLVAEYKLRINELEETFSKRSGEFRMIQGELKMIKEFRKKKAHMEQELSDIKESMDHADRGHKESLSRMEHKFFREKLRLEKEAEQRIAQLAERAHNEAIVQLDEASRSVFKENIRLNEALSYHMKEVEELRRATVALAEENHSLMQHKETCDLMLKDSVSQLKEQRDKVVELKGKVAVLERALGRMAGEFEKETQDVQQRALVSTEAGQAEMDKLQKVLAMREREMNRVKRLARSVVEQRTELEVFFQEALAQVKQEIQASRQQHRQSYPPHRGTAWGGQQEHPRIRSFHKNQSSTTDLDATENWGHLHSAKVDISELTWEEKEKVLRLLFAKMNGLRTRKPTQPPALSESPERNQNGRDPGVAEEPFHVTFITQAPLYSLPPEPRGLPDIKTM</sequence>
<feature type="coiled-coil region" evidence="10">
    <location>
        <begin position="274"/>
        <end position="301"/>
    </location>
</feature>
<feature type="region of interest" description="Disordered" evidence="11">
    <location>
        <begin position="456"/>
        <end position="484"/>
    </location>
</feature>
<evidence type="ECO:0000256" key="8">
    <source>
        <dbReference type="ARBA" id="ARBA00023273"/>
    </source>
</evidence>
<evidence type="ECO:0000256" key="1">
    <source>
        <dbReference type="ARBA" id="ARBA00004120"/>
    </source>
</evidence>
<gene>
    <name evidence="13" type="ORF">ANANG_G00020490</name>
</gene>
<feature type="domain" description="DUF4515" evidence="12">
    <location>
        <begin position="84"/>
        <end position="269"/>
    </location>
</feature>
<comment type="caution">
    <text evidence="13">The sequence shown here is derived from an EMBL/GenBank/DDBJ whole genome shotgun (WGS) entry which is preliminary data.</text>
</comment>
<evidence type="ECO:0000256" key="7">
    <source>
        <dbReference type="ARBA" id="ARBA00023212"/>
    </source>
</evidence>
<keyword evidence="7" id="KW-0206">Cytoskeleton</keyword>
<dbReference type="EMBL" id="JAFIRN010000001">
    <property type="protein sequence ID" value="KAG5857536.1"/>
    <property type="molecule type" value="Genomic_DNA"/>
</dbReference>
<proteinExistence type="inferred from homology"/>
<dbReference type="PANTHER" id="PTHR14845:SF5">
    <property type="entry name" value="BASAL BODY-ORIENTATION FACTOR 1"/>
    <property type="match status" value="1"/>
</dbReference>
<feature type="region of interest" description="Disordered" evidence="11">
    <location>
        <begin position="382"/>
        <end position="401"/>
    </location>
</feature>
<feature type="region of interest" description="Disordered" evidence="11">
    <location>
        <begin position="494"/>
        <end position="513"/>
    </location>
</feature>
<reference evidence="13" key="1">
    <citation type="submission" date="2021-01" db="EMBL/GenBank/DDBJ databases">
        <title>A chromosome-scale assembly of European eel, Anguilla anguilla.</title>
        <authorList>
            <person name="Henkel C."/>
            <person name="Jong-Raadsen S.A."/>
            <person name="Dufour S."/>
            <person name="Weltzien F.-A."/>
            <person name="Palstra A.P."/>
            <person name="Pelster B."/>
            <person name="Spaink H.P."/>
            <person name="Van Den Thillart G.E."/>
            <person name="Jansen H."/>
            <person name="Zahm M."/>
            <person name="Klopp C."/>
            <person name="Cedric C."/>
            <person name="Louis A."/>
            <person name="Berthelot C."/>
            <person name="Parey E."/>
            <person name="Roest Crollius H."/>
            <person name="Montfort J."/>
            <person name="Robinson-Rechavi M."/>
            <person name="Bucao C."/>
            <person name="Bouchez O."/>
            <person name="Gislard M."/>
            <person name="Lluch J."/>
            <person name="Milhes M."/>
            <person name="Lampietro C."/>
            <person name="Lopez Roques C."/>
            <person name="Donnadieu C."/>
            <person name="Braasch I."/>
            <person name="Desvignes T."/>
            <person name="Postlethwait J."/>
            <person name="Bobe J."/>
            <person name="Guiguen Y."/>
            <person name="Dirks R."/>
        </authorList>
    </citation>
    <scope>NUCLEOTIDE SEQUENCE</scope>
    <source>
        <strain evidence="13">Tag_6206</strain>
        <tissue evidence="13">Liver</tissue>
    </source>
</reference>
<evidence type="ECO:0000256" key="10">
    <source>
        <dbReference type="SAM" id="Coils"/>
    </source>
</evidence>
<dbReference type="Proteomes" id="UP001044222">
    <property type="component" value="Unassembled WGS sequence"/>
</dbReference>
<feature type="compositionally biased region" description="Basic residues" evidence="11">
    <location>
        <begin position="1"/>
        <end position="16"/>
    </location>
</feature>
<feature type="region of interest" description="Disordered" evidence="11">
    <location>
        <begin position="1"/>
        <end position="36"/>
    </location>
</feature>
<evidence type="ECO:0000313" key="14">
    <source>
        <dbReference type="Proteomes" id="UP001044222"/>
    </source>
</evidence>
<keyword evidence="4" id="KW-0963">Cytoplasm</keyword>
<feature type="coiled-coil region" evidence="10">
    <location>
        <begin position="49"/>
        <end position="213"/>
    </location>
</feature>
<dbReference type="PANTHER" id="PTHR14845">
    <property type="entry name" value="COILED-COIL DOMAIN-CONTAINING 166"/>
    <property type="match status" value="1"/>
</dbReference>